<protein>
    <submittedName>
        <fullName evidence="1">HNH endonuclease</fullName>
    </submittedName>
</protein>
<evidence type="ECO:0000313" key="1">
    <source>
        <dbReference type="EMBL" id="MBY8918929.1"/>
    </source>
</evidence>
<dbReference type="EMBL" id="JAHSQO010000008">
    <property type="protein sequence ID" value="MBY8918929.1"/>
    <property type="molecule type" value="Genomic_DNA"/>
</dbReference>
<comment type="caution">
    <text evidence="1">The sequence shown here is derived from an EMBL/GenBank/DDBJ whole genome shotgun (WGS) entry which is preliminary data.</text>
</comment>
<evidence type="ECO:0000313" key="2">
    <source>
        <dbReference type="Proteomes" id="UP000777661"/>
    </source>
</evidence>
<keyword evidence="1" id="KW-0255">Endonuclease</keyword>
<keyword evidence="1" id="KW-0540">Nuclease</keyword>
<name>A0ABS7RDC9_9HYPH</name>
<accession>A0ABS7RDC9</accession>
<keyword evidence="1" id="KW-0378">Hydrolase</keyword>
<organism evidence="1 2">
    <name type="scientific">Nitratireductor rhodophyticola</name>
    <dbReference type="NCBI Taxonomy" id="2854036"/>
    <lineage>
        <taxon>Bacteria</taxon>
        <taxon>Pseudomonadati</taxon>
        <taxon>Pseudomonadota</taxon>
        <taxon>Alphaproteobacteria</taxon>
        <taxon>Hyphomicrobiales</taxon>
        <taxon>Phyllobacteriaceae</taxon>
        <taxon>Nitratireductor</taxon>
    </lineage>
</organism>
<dbReference type="Proteomes" id="UP000777661">
    <property type="component" value="Unassembled WGS sequence"/>
</dbReference>
<keyword evidence="2" id="KW-1185">Reference proteome</keyword>
<reference evidence="1 2" key="1">
    <citation type="submission" date="2021-06" db="EMBL/GenBank/DDBJ databases">
        <title>Nitratireductor porphyridii sp. nov., isolated from a small marine red alga, Porphyridium purpureum in South Korea.</title>
        <authorList>
            <person name="Kim K.H."/>
            <person name="Kristyanto S."/>
            <person name="Jeon C.O."/>
        </authorList>
    </citation>
    <scope>NUCLEOTIDE SEQUENCE [LARGE SCALE GENOMIC DNA]</scope>
    <source>
        <strain evidence="1 2">R6</strain>
    </source>
</reference>
<proteinExistence type="predicted"/>
<dbReference type="InterPro" id="IPR003615">
    <property type="entry name" value="HNH_nuc"/>
</dbReference>
<sequence>MGPTEKTIKRLFALSGNLCAFPGFSLPIVESAGTITGEICHIHAQKAGGPRFDSSQTEEDRHGFDNLILLCRRHHRIVDSQPEAFSAEALEELKKIREKEMGRPEQATDAFFAKILLGDLRRVIVNNDSGNVIVDSPGAIQAHTVNVRTTRKALHIQPAAGTIGADQEASRYVQYLISRYNQFASADRSRATTFSYGAISKNVEKSFGAPWRMLAIEDFEPVCAYLQQRIGKTRIAKSNLSKGARSFTIFADFGKKSGDKG</sequence>
<dbReference type="CDD" id="cd00085">
    <property type="entry name" value="HNHc"/>
    <property type="match status" value="1"/>
</dbReference>
<dbReference type="GO" id="GO:0004519">
    <property type="term" value="F:endonuclease activity"/>
    <property type="evidence" value="ECO:0007669"/>
    <property type="project" value="UniProtKB-KW"/>
</dbReference>
<gene>
    <name evidence="1" type="ORF">KVG22_20175</name>
</gene>